<dbReference type="PANTHER" id="PTHR43092:SF2">
    <property type="entry name" value="HERCYNYLCYSTEINE SULFOXIDE LYASE"/>
    <property type="match status" value="1"/>
</dbReference>
<name>A0ABU5DFL7_9BURK</name>
<dbReference type="Gene3D" id="3.40.640.10">
    <property type="entry name" value="Type I PLP-dependent aspartate aminotransferase-like (Major domain)"/>
    <property type="match status" value="1"/>
</dbReference>
<evidence type="ECO:0000259" key="2">
    <source>
        <dbReference type="Pfam" id="PF00266"/>
    </source>
</evidence>
<dbReference type="SUPFAM" id="SSF53383">
    <property type="entry name" value="PLP-dependent transferases"/>
    <property type="match status" value="1"/>
</dbReference>
<dbReference type="InterPro" id="IPR015421">
    <property type="entry name" value="PyrdxlP-dep_Trfase_major"/>
</dbReference>
<organism evidence="3 4">
    <name type="scientific">Roseateles agri</name>
    <dbReference type="NCBI Taxonomy" id="3098619"/>
    <lineage>
        <taxon>Bacteria</taxon>
        <taxon>Pseudomonadati</taxon>
        <taxon>Pseudomonadota</taxon>
        <taxon>Betaproteobacteria</taxon>
        <taxon>Burkholderiales</taxon>
        <taxon>Sphaerotilaceae</taxon>
        <taxon>Roseateles</taxon>
    </lineage>
</organism>
<dbReference type="InterPro" id="IPR000192">
    <property type="entry name" value="Aminotrans_V_dom"/>
</dbReference>
<dbReference type="InterPro" id="IPR015422">
    <property type="entry name" value="PyrdxlP-dep_Trfase_small"/>
</dbReference>
<evidence type="ECO:0000313" key="3">
    <source>
        <dbReference type="EMBL" id="MDY0745075.1"/>
    </source>
</evidence>
<keyword evidence="3" id="KW-0032">Aminotransferase</keyword>
<dbReference type="Gene3D" id="3.90.1150.10">
    <property type="entry name" value="Aspartate Aminotransferase, domain 1"/>
    <property type="match status" value="1"/>
</dbReference>
<proteinExistence type="predicted"/>
<reference evidence="3 4" key="1">
    <citation type="submission" date="2023-11" db="EMBL/GenBank/DDBJ databases">
        <title>Paucibacter sp. nov., isolated from fresh soil in Korea.</title>
        <authorList>
            <person name="Le N.T.T."/>
        </authorList>
    </citation>
    <scope>NUCLEOTIDE SEQUENCE [LARGE SCALE GENOMIC DNA]</scope>
    <source>
        <strain evidence="3 4">R3-3</strain>
    </source>
</reference>
<dbReference type="InterPro" id="IPR015424">
    <property type="entry name" value="PyrdxlP-dep_Trfase"/>
</dbReference>
<keyword evidence="4" id="KW-1185">Reference proteome</keyword>
<gene>
    <name evidence="3" type="ORF">SNE35_11175</name>
</gene>
<protein>
    <submittedName>
        <fullName evidence="3">Aminotransferase class V-fold PLP-dependent enzyme</fullName>
    </submittedName>
</protein>
<dbReference type="EMBL" id="JAXCLA010000003">
    <property type="protein sequence ID" value="MDY0745075.1"/>
    <property type="molecule type" value="Genomic_DNA"/>
</dbReference>
<keyword evidence="3" id="KW-0808">Transferase</keyword>
<sequence length="389" mass="42444">MTTHAALLKPLFLLDPSITFLNHGSFGACPQPVLDACQAWQREMERNPVEFLSRRSAALLLEAREALAAFVGTTADRLVFMPNATTAVYTVIQSLALGPGDEILTTDHEYGACEAGWDHVAARSGARRVAIPIPLPLDAADYADRIWAGVTPRTRVLFLSHISSQSALVFPIAELIARARTAGIISIVDGAHAPGQVPLALDTLGADFYAGNCHKWLCAPKGAAFLYARPEQQALLQATTVSWGYQEPPVPAQAAYLGDTIFERRLQWQGTRDISPWLSVPAAIDFQRRHDWDDVRADSHARAIRLLERVCALTGLPSIGTPEDFAQMVPLPVPMMDGAALKARLFDEFRIEVPVTSHSGRLLVRASFQGYNGDDDADALYEALRAIVQ</sequence>
<dbReference type="RefSeq" id="WP_320422977.1">
    <property type="nucleotide sequence ID" value="NZ_JAXCLA010000003.1"/>
</dbReference>
<evidence type="ECO:0000313" key="4">
    <source>
        <dbReference type="Proteomes" id="UP001285263"/>
    </source>
</evidence>
<evidence type="ECO:0000256" key="1">
    <source>
        <dbReference type="ARBA" id="ARBA00022898"/>
    </source>
</evidence>
<comment type="caution">
    <text evidence="3">The sequence shown here is derived from an EMBL/GenBank/DDBJ whole genome shotgun (WGS) entry which is preliminary data.</text>
</comment>
<dbReference type="GO" id="GO:0008483">
    <property type="term" value="F:transaminase activity"/>
    <property type="evidence" value="ECO:0007669"/>
    <property type="project" value="UniProtKB-KW"/>
</dbReference>
<dbReference type="Proteomes" id="UP001285263">
    <property type="component" value="Unassembled WGS sequence"/>
</dbReference>
<feature type="domain" description="Aminotransferase class V" evidence="2">
    <location>
        <begin position="29"/>
        <end position="380"/>
    </location>
</feature>
<accession>A0ABU5DFL7</accession>
<keyword evidence="1" id="KW-0663">Pyridoxal phosphate</keyword>
<dbReference type="PANTHER" id="PTHR43092">
    <property type="entry name" value="L-CYSTEINE DESULFHYDRASE"/>
    <property type="match status" value="1"/>
</dbReference>
<dbReference type="Pfam" id="PF00266">
    <property type="entry name" value="Aminotran_5"/>
    <property type="match status" value="1"/>
</dbReference>